<comment type="caution">
    <text evidence="1">The sequence shown here is derived from an EMBL/GenBank/DDBJ whole genome shotgun (WGS) entry which is preliminary data.</text>
</comment>
<accession>A0AAW0ADA9</accession>
<dbReference type="Proteomes" id="UP001362999">
    <property type="component" value="Unassembled WGS sequence"/>
</dbReference>
<evidence type="ECO:0000313" key="2">
    <source>
        <dbReference type="Proteomes" id="UP001362999"/>
    </source>
</evidence>
<feature type="non-terminal residue" evidence="1">
    <location>
        <position position="1"/>
    </location>
</feature>
<protein>
    <submittedName>
        <fullName evidence="1">Uncharacterized protein</fullName>
    </submittedName>
</protein>
<proteinExistence type="predicted"/>
<organism evidence="1 2">
    <name type="scientific">Favolaschia claudopus</name>
    <dbReference type="NCBI Taxonomy" id="2862362"/>
    <lineage>
        <taxon>Eukaryota</taxon>
        <taxon>Fungi</taxon>
        <taxon>Dikarya</taxon>
        <taxon>Basidiomycota</taxon>
        <taxon>Agaricomycotina</taxon>
        <taxon>Agaricomycetes</taxon>
        <taxon>Agaricomycetidae</taxon>
        <taxon>Agaricales</taxon>
        <taxon>Marasmiineae</taxon>
        <taxon>Mycenaceae</taxon>
        <taxon>Favolaschia</taxon>
    </lineage>
</organism>
<evidence type="ECO:0000313" key="1">
    <source>
        <dbReference type="EMBL" id="KAK7006861.1"/>
    </source>
</evidence>
<dbReference type="AlphaFoldDB" id="A0AAW0ADA9"/>
<sequence length="90" mass="10103">DDSDKEAEGTGDDFRAAPWIQGLAPLDRLREVFDIDAAQRGELEKCTESAIRAHNYKVDTDLGARAYDKLSRAFPELADLPARQRLQTQI</sequence>
<reference evidence="1 2" key="1">
    <citation type="journal article" date="2024" name="J Genomics">
        <title>Draft genome sequencing and assembly of Favolaschia claudopus CIRM-BRFM 2984 isolated from oak limbs.</title>
        <authorList>
            <person name="Navarro D."/>
            <person name="Drula E."/>
            <person name="Chaduli D."/>
            <person name="Cazenave R."/>
            <person name="Ahrendt S."/>
            <person name="Wang J."/>
            <person name="Lipzen A."/>
            <person name="Daum C."/>
            <person name="Barry K."/>
            <person name="Grigoriev I.V."/>
            <person name="Favel A."/>
            <person name="Rosso M.N."/>
            <person name="Martin F."/>
        </authorList>
    </citation>
    <scope>NUCLEOTIDE SEQUENCE [LARGE SCALE GENOMIC DNA]</scope>
    <source>
        <strain evidence="1 2">CIRM-BRFM 2984</strain>
    </source>
</reference>
<feature type="non-terminal residue" evidence="1">
    <location>
        <position position="90"/>
    </location>
</feature>
<gene>
    <name evidence="1" type="ORF">R3P38DRAFT_2479934</name>
</gene>
<dbReference type="EMBL" id="JAWWNJ010000074">
    <property type="protein sequence ID" value="KAK7006861.1"/>
    <property type="molecule type" value="Genomic_DNA"/>
</dbReference>
<name>A0AAW0ADA9_9AGAR</name>
<keyword evidence="2" id="KW-1185">Reference proteome</keyword>